<dbReference type="AlphaFoldDB" id="A0A4R5W8N9"/>
<keyword evidence="1" id="KW-0472">Membrane</keyword>
<keyword evidence="1" id="KW-1133">Transmembrane helix</keyword>
<feature type="transmembrane region" description="Helical" evidence="1">
    <location>
        <begin position="40"/>
        <end position="61"/>
    </location>
</feature>
<keyword evidence="1" id="KW-0812">Transmembrane</keyword>
<protein>
    <recommendedName>
        <fullName evidence="4">SPW repeat-containing protein</fullName>
    </recommendedName>
</protein>
<sequence>MGLRRITIAWICLALVGGATLAFGVITTVVPIGPNEPLMRANGLASTGMGLFGLLITATAFRRRERWAWWALWFYPVFWTAHLVGRLPPGNDHIHQVVLIALSITGLLLPLGHLGRHPDGRGDT</sequence>
<reference evidence="2 3" key="1">
    <citation type="submission" date="2019-01" db="EMBL/GenBank/DDBJ databases">
        <title>High-quality-draft genome sequences of five non-tuberculosis mycobacteriaceae isolated from a nosocomial environment.</title>
        <authorList>
            <person name="Tiago I."/>
            <person name="Alarico S."/>
            <person name="Pereira S.G."/>
            <person name="Coelho C."/>
            <person name="Maranha A."/>
            <person name="Empadinhas N."/>
        </authorList>
    </citation>
    <scope>NUCLEOTIDE SEQUENCE [LARGE SCALE GENOMIC DNA]</scope>
    <source>
        <strain evidence="2 3">24AIII</strain>
    </source>
</reference>
<comment type="caution">
    <text evidence="2">The sequence shown here is derived from an EMBL/GenBank/DDBJ whole genome shotgun (WGS) entry which is preliminary data.</text>
</comment>
<dbReference type="EMBL" id="SDLO01000026">
    <property type="protein sequence ID" value="TDK85267.1"/>
    <property type="molecule type" value="Genomic_DNA"/>
</dbReference>
<evidence type="ECO:0000313" key="2">
    <source>
        <dbReference type="EMBL" id="TDK85267.1"/>
    </source>
</evidence>
<accession>A0A4R5W8N9</accession>
<feature type="transmembrane region" description="Helical" evidence="1">
    <location>
        <begin position="68"/>
        <end position="87"/>
    </location>
</feature>
<evidence type="ECO:0000256" key="1">
    <source>
        <dbReference type="SAM" id="Phobius"/>
    </source>
</evidence>
<gene>
    <name evidence="2" type="ORF">EUA03_22950</name>
</gene>
<evidence type="ECO:0000313" key="3">
    <source>
        <dbReference type="Proteomes" id="UP000294929"/>
    </source>
</evidence>
<dbReference type="Proteomes" id="UP000294929">
    <property type="component" value="Unassembled WGS sequence"/>
</dbReference>
<feature type="transmembrane region" description="Helical" evidence="1">
    <location>
        <begin position="93"/>
        <end position="111"/>
    </location>
</feature>
<proteinExistence type="predicted"/>
<evidence type="ECO:0008006" key="4">
    <source>
        <dbReference type="Google" id="ProtNLM"/>
    </source>
</evidence>
<name>A0A4R5W8N9_MYCMU</name>
<organism evidence="2 3">
    <name type="scientific">Mycolicibacterium mucogenicum</name>
    <name type="common">Mycobacterium mucogenicum</name>
    <dbReference type="NCBI Taxonomy" id="56689"/>
    <lineage>
        <taxon>Bacteria</taxon>
        <taxon>Bacillati</taxon>
        <taxon>Actinomycetota</taxon>
        <taxon>Actinomycetes</taxon>
        <taxon>Mycobacteriales</taxon>
        <taxon>Mycobacteriaceae</taxon>
        <taxon>Mycolicibacterium</taxon>
    </lineage>
</organism>